<evidence type="ECO:0000256" key="1">
    <source>
        <dbReference type="ARBA" id="ARBA00011046"/>
    </source>
</evidence>
<dbReference type="AlphaFoldDB" id="A0A380JMX4"/>
<dbReference type="InterPro" id="IPR014071">
    <property type="entry name" value="Cu_transp_CopY/TcrY"/>
</dbReference>
<proteinExistence type="inferred from homology"/>
<evidence type="ECO:0000256" key="2">
    <source>
        <dbReference type="ARBA" id="ARBA00023015"/>
    </source>
</evidence>
<keyword evidence="3" id="KW-0238">DNA-binding</keyword>
<protein>
    <submittedName>
        <fullName evidence="5">CopY regulatory protein</fullName>
    </submittedName>
</protein>
<evidence type="ECO:0000313" key="6">
    <source>
        <dbReference type="Proteomes" id="UP000254461"/>
    </source>
</evidence>
<accession>A0A380JMX4</accession>
<dbReference type="RefSeq" id="WP_115250650.1">
    <property type="nucleotide sequence ID" value="NZ_UHFF01000002.1"/>
</dbReference>
<keyword evidence="2" id="KW-0805">Transcription regulation</keyword>
<dbReference type="EMBL" id="UHFF01000002">
    <property type="protein sequence ID" value="SUN45294.1"/>
    <property type="molecule type" value="Genomic_DNA"/>
</dbReference>
<dbReference type="Pfam" id="PF03965">
    <property type="entry name" value="Penicillinase_R"/>
    <property type="match status" value="1"/>
</dbReference>
<organism evidence="5 6">
    <name type="scientific">Streptococcus equi subsp. equi</name>
    <dbReference type="NCBI Taxonomy" id="148942"/>
    <lineage>
        <taxon>Bacteria</taxon>
        <taxon>Bacillati</taxon>
        <taxon>Bacillota</taxon>
        <taxon>Bacilli</taxon>
        <taxon>Lactobacillales</taxon>
        <taxon>Streptococcaceae</taxon>
        <taxon>Streptococcus</taxon>
    </lineage>
</organism>
<evidence type="ECO:0000256" key="3">
    <source>
        <dbReference type="ARBA" id="ARBA00023125"/>
    </source>
</evidence>
<name>A0A380JMX4_9STRE</name>
<dbReference type="GO" id="GO:0045892">
    <property type="term" value="P:negative regulation of DNA-templated transcription"/>
    <property type="evidence" value="ECO:0007669"/>
    <property type="project" value="InterPro"/>
</dbReference>
<keyword evidence="4" id="KW-0804">Transcription</keyword>
<dbReference type="SUPFAM" id="SSF46785">
    <property type="entry name" value="Winged helix' DNA-binding domain"/>
    <property type="match status" value="1"/>
</dbReference>
<evidence type="ECO:0000256" key="4">
    <source>
        <dbReference type="ARBA" id="ARBA00023163"/>
    </source>
</evidence>
<gene>
    <name evidence="5" type="primary">copY</name>
    <name evidence="5" type="ORF">NCTC12092_00434</name>
</gene>
<comment type="similarity">
    <text evidence="1">Belongs to the BlaI transcriptional regulatory family.</text>
</comment>
<dbReference type="NCBIfam" id="TIGR02698">
    <property type="entry name" value="CopY_TcrY"/>
    <property type="match status" value="1"/>
</dbReference>
<dbReference type="InterPro" id="IPR036390">
    <property type="entry name" value="WH_DNA-bd_sf"/>
</dbReference>
<sequence length="144" mass="16616">MDTISDAEWEVMRVVWANGDMKSSEIIAILHAKYHWSDSTVKTLIGRLVKKKALRADRQGRSYIYRSLLDQDRLELAILRERLDGMCQRHHSHLLLALLKETPMTLEDIQDFQVLLEAKAAQAVPDVLCHCLPGQCYCQKKEKI</sequence>
<dbReference type="GO" id="GO:0003677">
    <property type="term" value="F:DNA binding"/>
    <property type="evidence" value="ECO:0007669"/>
    <property type="project" value="UniProtKB-KW"/>
</dbReference>
<dbReference type="Proteomes" id="UP000254461">
    <property type="component" value="Unassembled WGS sequence"/>
</dbReference>
<evidence type="ECO:0000313" key="5">
    <source>
        <dbReference type="EMBL" id="SUN45294.1"/>
    </source>
</evidence>
<dbReference type="InterPro" id="IPR005650">
    <property type="entry name" value="BlaI_family"/>
</dbReference>
<reference evidence="5 6" key="1">
    <citation type="submission" date="2018-06" db="EMBL/GenBank/DDBJ databases">
        <authorList>
            <consortium name="Pathogen Informatics"/>
            <person name="Doyle S."/>
        </authorList>
    </citation>
    <scope>NUCLEOTIDE SEQUENCE [LARGE SCALE GENOMIC DNA]</scope>
    <source>
        <strain evidence="5 6">NCTC12092</strain>
    </source>
</reference>
<dbReference type="PIRSF" id="PIRSF019455">
    <property type="entry name" value="CopR_AtkY"/>
    <property type="match status" value="1"/>
</dbReference>
<dbReference type="Gene3D" id="1.10.10.10">
    <property type="entry name" value="Winged helix-like DNA-binding domain superfamily/Winged helix DNA-binding domain"/>
    <property type="match status" value="1"/>
</dbReference>
<dbReference type="InterPro" id="IPR036388">
    <property type="entry name" value="WH-like_DNA-bd_sf"/>
</dbReference>